<dbReference type="HAMAP" id="MF_00500">
    <property type="entry name" value="Ribosomal_bS20"/>
    <property type="match status" value="1"/>
</dbReference>
<organism evidence="6">
    <name type="scientific">marine sediment metagenome</name>
    <dbReference type="NCBI Taxonomy" id="412755"/>
    <lineage>
        <taxon>unclassified sequences</taxon>
        <taxon>metagenomes</taxon>
        <taxon>ecological metagenomes</taxon>
    </lineage>
</organism>
<evidence type="ECO:0000256" key="5">
    <source>
        <dbReference type="ARBA" id="ARBA00023274"/>
    </source>
</evidence>
<reference evidence="6" key="1">
    <citation type="journal article" date="2014" name="Front. Microbiol.">
        <title>High frequency of phylogenetically diverse reductive dehalogenase-homologous genes in deep subseafloor sedimentary metagenomes.</title>
        <authorList>
            <person name="Kawai M."/>
            <person name="Futagami T."/>
            <person name="Toyoda A."/>
            <person name="Takaki Y."/>
            <person name="Nishi S."/>
            <person name="Hori S."/>
            <person name="Arai W."/>
            <person name="Tsubouchi T."/>
            <person name="Morono Y."/>
            <person name="Uchiyama I."/>
            <person name="Ito T."/>
            <person name="Fujiyama A."/>
            <person name="Inagaki F."/>
            <person name="Takami H."/>
        </authorList>
    </citation>
    <scope>NUCLEOTIDE SEQUENCE</scope>
    <source>
        <strain evidence="6">Expedition CK06-06</strain>
    </source>
</reference>
<dbReference type="PANTHER" id="PTHR33398">
    <property type="entry name" value="30S RIBOSOMAL PROTEIN S20"/>
    <property type="match status" value="1"/>
</dbReference>
<dbReference type="GO" id="GO:0005829">
    <property type="term" value="C:cytosol"/>
    <property type="evidence" value="ECO:0007669"/>
    <property type="project" value="TreeGrafter"/>
</dbReference>
<dbReference type="Gene3D" id="1.20.58.110">
    <property type="entry name" value="Ribosomal protein S20"/>
    <property type="match status" value="1"/>
</dbReference>
<gene>
    <name evidence="6" type="ORF">S06H3_41468</name>
</gene>
<evidence type="ECO:0000256" key="1">
    <source>
        <dbReference type="ARBA" id="ARBA00007634"/>
    </source>
</evidence>
<dbReference type="NCBIfam" id="TIGR00029">
    <property type="entry name" value="S20"/>
    <property type="match status" value="1"/>
</dbReference>
<dbReference type="GO" id="GO:0070181">
    <property type="term" value="F:small ribosomal subunit rRNA binding"/>
    <property type="evidence" value="ECO:0007669"/>
    <property type="project" value="TreeGrafter"/>
</dbReference>
<keyword evidence="3" id="KW-0694">RNA-binding</keyword>
<evidence type="ECO:0000256" key="3">
    <source>
        <dbReference type="ARBA" id="ARBA00022884"/>
    </source>
</evidence>
<dbReference type="PANTHER" id="PTHR33398:SF1">
    <property type="entry name" value="SMALL RIBOSOMAL SUBUNIT PROTEIN BS20C"/>
    <property type="match status" value="1"/>
</dbReference>
<name>X1Q2J9_9ZZZZ</name>
<keyword evidence="4" id="KW-0689">Ribosomal protein</keyword>
<dbReference type="InterPro" id="IPR002583">
    <property type="entry name" value="Ribosomal_bS20"/>
</dbReference>
<dbReference type="InterPro" id="IPR036510">
    <property type="entry name" value="Ribosomal_bS20_sf"/>
</dbReference>
<dbReference type="EMBL" id="BARV01025556">
    <property type="protein sequence ID" value="GAI45315.1"/>
    <property type="molecule type" value="Genomic_DNA"/>
</dbReference>
<dbReference type="GO" id="GO:0006412">
    <property type="term" value="P:translation"/>
    <property type="evidence" value="ECO:0007669"/>
    <property type="project" value="InterPro"/>
</dbReference>
<keyword evidence="2" id="KW-0699">rRNA-binding</keyword>
<evidence type="ECO:0000313" key="6">
    <source>
        <dbReference type="EMBL" id="GAI45315.1"/>
    </source>
</evidence>
<comment type="caution">
    <text evidence="6">The sequence shown here is derived from an EMBL/GenBank/DDBJ whole genome shotgun (WGS) entry which is preliminary data.</text>
</comment>
<evidence type="ECO:0008006" key="7">
    <source>
        <dbReference type="Google" id="ProtNLM"/>
    </source>
</evidence>
<dbReference type="GO" id="GO:0003735">
    <property type="term" value="F:structural constituent of ribosome"/>
    <property type="evidence" value="ECO:0007669"/>
    <property type="project" value="InterPro"/>
</dbReference>
<accession>X1Q2J9</accession>
<protein>
    <recommendedName>
        <fullName evidence="7">30S ribosomal protein S20</fullName>
    </recommendedName>
</protein>
<proteinExistence type="inferred from homology"/>
<dbReference type="AlphaFoldDB" id="X1Q2J9"/>
<evidence type="ECO:0000256" key="4">
    <source>
        <dbReference type="ARBA" id="ARBA00022980"/>
    </source>
</evidence>
<dbReference type="GO" id="GO:0015935">
    <property type="term" value="C:small ribosomal subunit"/>
    <property type="evidence" value="ECO:0007669"/>
    <property type="project" value="TreeGrafter"/>
</dbReference>
<comment type="similarity">
    <text evidence="1">Belongs to the bacterial ribosomal protein bS20 family.</text>
</comment>
<dbReference type="SUPFAM" id="SSF46992">
    <property type="entry name" value="Ribosomal protein S20"/>
    <property type="match status" value="1"/>
</dbReference>
<keyword evidence="5" id="KW-0687">Ribonucleoprotein</keyword>
<dbReference type="Pfam" id="PF01649">
    <property type="entry name" value="Ribosomal_S20p"/>
    <property type="match status" value="1"/>
</dbReference>
<evidence type="ECO:0000256" key="2">
    <source>
        <dbReference type="ARBA" id="ARBA00022730"/>
    </source>
</evidence>
<sequence length="111" mass="12386">MLSSKSINKATRMAERKRLRNRLVRGSTRTQISKVRRLITSRELKSAKQEMVAATSSIDKATSKGVIHKNKGARLKSRLMKKLNAAVVVGQSNVIASEAKQPRSKRKVEQS</sequence>